<proteinExistence type="predicted"/>
<name>A0A7J5XPE7_DISMA</name>
<organism evidence="1 2">
    <name type="scientific">Dissostichus mawsoni</name>
    <name type="common">Antarctic cod</name>
    <dbReference type="NCBI Taxonomy" id="36200"/>
    <lineage>
        <taxon>Eukaryota</taxon>
        <taxon>Metazoa</taxon>
        <taxon>Chordata</taxon>
        <taxon>Craniata</taxon>
        <taxon>Vertebrata</taxon>
        <taxon>Euteleostomi</taxon>
        <taxon>Actinopterygii</taxon>
        <taxon>Neopterygii</taxon>
        <taxon>Teleostei</taxon>
        <taxon>Neoteleostei</taxon>
        <taxon>Acanthomorphata</taxon>
        <taxon>Eupercaria</taxon>
        <taxon>Perciformes</taxon>
        <taxon>Notothenioidei</taxon>
        <taxon>Nototheniidae</taxon>
        <taxon>Dissostichus</taxon>
    </lineage>
</organism>
<protein>
    <submittedName>
        <fullName evidence="1">Uncharacterized protein</fullName>
    </submittedName>
</protein>
<keyword evidence="2" id="KW-1185">Reference proteome</keyword>
<comment type="caution">
    <text evidence="1">The sequence shown here is derived from an EMBL/GenBank/DDBJ whole genome shotgun (WGS) entry which is preliminary data.</text>
</comment>
<reference evidence="1 2" key="1">
    <citation type="submission" date="2020-03" db="EMBL/GenBank/DDBJ databases">
        <title>Dissostichus mawsoni Genome sequencing and assembly.</title>
        <authorList>
            <person name="Park H."/>
        </authorList>
    </citation>
    <scope>NUCLEOTIDE SEQUENCE [LARGE SCALE GENOMIC DNA]</scope>
    <source>
        <strain evidence="1">DM0001</strain>
        <tissue evidence="1">Muscle</tissue>
    </source>
</reference>
<dbReference type="Proteomes" id="UP000518266">
    <property type="component" value="Unassembled WGS sequence"/>
</dbReference>
<dbReference type="OrthoDB" id="10062286at2759"/>
<sequence length="119" mass="13393">MTSPFVDDTVELGARVVRGALSGERIFRDRLNPLAFSEEYFAIHKVAHALTGLAESFVVFPGTCPTQTIKEGFYNMAGIDMVSQGAWLYRLYPYTDLCVSGRYEGDYVNRKSFHSLNIQ</sequence>
<feature type="non-terminal residue" evidence="1">
    <location>
        <position position="119"/>
    </location>
</feature>
<dbReference type="EMBL" id="JAAKFY010000022">
    <property type="protein sequence ID" value="KAF3838821.1"/>
    <property type="molecule type" value="Genomic_DNA"/>
</dbReference>
<accession>A0A7J5XPE7</accession>
<dbReference type="AlphaFoldDB" id="A0A7J5XPE7"/>
<evidence type="ECO:0000313" key="1">
    <source>
        <dbReference type="EMBL" id="KAF3838821.1"/>
    </source>
</evidence>
<evidence type="ECO:0000313" key="2">
    <source>
        <dbReference type="Proteomes" id="UP000518266"/>
    </source>
</evidence>
<gene>
    <name evidence="1" type="ORF">F7725_010589</name>
</gene>